<keyword evidence="4 6" id="KW-1133">Transmembrane helix</keyword>
<evidence type="ECO:0000256" key="6">
    <source>
        <dbReference type="SAM" id="Phobius"/>
    </source>
</evidence>
<evidence type="ECO:0000256" key="2">
    <source>
        <dbReference type="ARBA" id="ARBA00022475"/>
    </source>
</evidence>
<dbReference type="RefSeq" id="WP_283434857.1">
    <property type="nucleotide sequence ID" value="NZ_FXUG01000017.1"/>
</dbReference>
<evidence type="ECO:0000313" key="8">
    <source>
        <dbReference type="EMBL" id="SMP74221.1"/>
    </source>
</evidence>
<dbReference type="SUPFAM" id="SSF82866">
    <property type="entry name" value="Multidrug efflux transporter AcrB transmembrane domain"/>
    <property type="match status" value="2"/>
</dbReference>
<feature type="transmembrane region" description="Helical" evidence="6">
    <location>
        <begin position="664"/>
        <end position="684"/>
    </location>
</feature>
<feature type="transmembrane region" description="Helical" evidence="6">
    <location>
        <begin position="288"/>
        <end position="313"/>
    </location>
</feature>
<proteinExistence type="predicted"/>
<dbReference type="InterPro" id="IPR050545">
    <property type="entry name" value="Mycobact_MmpL"/>
</dbReference>
<sequence>MALISLNRQASIYRLRFVMGLLALLVLAPLSIVGSDRALSSMFNAPALWLPKSLDVRKQYDEFATQFLGQNILLISWDGCDLGSDQIPLVVGELQKYLTESAAVPKELRYLQRDSGFVDRDPADDPRWLLARAKAPDYLEKLTSGQAVYDLLNSPPTSFSDRSVRARLKGALVGPDGKQTAVLASFTLYGSRHRTIAIEQMRSLVAETIDVDVADVFIAGAPFDGALIDAEAQQSIQRYTMPSCLLGALICLLCLRSWLLTSVVIAVGMIGQGISLAVISFAGLDMNAILIVLPPLVFVLTASAGIHLSNYYLDAIGQSPDIDPTAAARRAMQAGYVPCWLAAITTIIGLGSLGMVRLWPVSAFGVIAAGSVFLTLLLLMALLPGAMQWHGSMWAKKRKRIRPNKPSRPGRWSQLLKKVDGWWLVFTDRSLRHPIKIVIAFTVLTAITATGLPMLTTSVNVPRMFPAHSEIFENYEWFEDHLGPTIDAQMLITFAPEAMPDDVDQFRLIRKIDTRLRDIELVGGVVSARSFLPTPPPSVGEGKRSLGATIVEANIRNSMVRAEGGLRESGYYVRTNDGRQIWRIGFRFPFGEDMDYRAELHRVEDILAPMLEVDGVSAYYTGNVPMSTASQDILLNDLFRSFMTAFGVVAIIMMLLMRSVVGGLLAMFPNLFPTVTLFGAMGLTHTPLDIGSVMTASVALGIAVDATIHLLSRFGSQLKLGHTRHEAATEALRICGPAMWQTTAVCGLSPLVYGLSHFVPTQRFALMMLGLLSAALIGDVVLMPAIMASPLGKWFTPKGESG</sequence>
<gene>
    <name evidence="8" type="ORF">SAMN06265222_11782</name>
</gene>
<dbReference type="Pfam" id="PF03176">
    <property type="entry name" value="MMPL"/>
    <property type="match status" value="2"/>
</dbReference>
<feature type="transmembrane region" description="Helical" evidence="6">
    <location>
        <begin position="731"/>
        <end position="752"/>
    </location>
</feature>
<feature type="transmembrane region" description="Helical" evidence="6">
    <location>
        <begin position="437"/>
        <end position="455"/>
    </location>
</feature>
<evidence type="ECO:0000256" key="3">
    <source>
        <dbReference type="ARBA" id="ARBA00022692"/>
    </source>
</evidence>
<feature type="transmembrane region" description="Helical" evidence="6">
    <location>
        <begin position="690"/>
        <end position="711"/>
    </location>
</feature>
<feature type="transmembrane region" description="Helical" evidence="6">
    <location>
        <begin position="764"/>
        <end position="788"/>
    </location>
</feature>
<keyword evidence="5 6" id="KW-0472">Membrane</keyword>
<evidence type="ECO:0000313" key="9">
    <source>
        <dbReference type="Proteomes" id="UP001158067"/>
    </source>
</evidence>
<feature type="transmembrane region" description="Helical" evidence="6">
    <location>
        <begin position="334"/>
        <end position="355"/>
    </location>
</feature>
<reference evidence="8 9" key="1">
    <citation type="submission" date="2017-05" db="EMBL/GenBank/DDBJ databases">
        <authorList>
            <person name="Varghese N."/>
            <person name="Submissions S."/>
        </authorList>
    </citation>
    <scope>NUCLEOTIDE SEQUENCE [LARGE SCALE GENOMIC DNA]</scope>
    <source>
        <strain evidence="8 9">DSM 25457</strain>
    </source>
</reference>
<evidence type="ECO:0000256" key="1">
    <source>
        <dbReference type="ARBA" id="ARBA00004651"/>
    </source>
</evidence>
<dbReference type="Gene3D" id="1.20.1640.10">
    <property type="entry name" value="Multidrug efflux transporter AcrB transmembrane domain"/>
    <property type="match status" value="2"/>
</dbReference>
<dbReference type="EMBL" id="FXUG01000017">
    <property type="protein sequence ID" value="SMP74221.1"/>
    <property type="molecule type" value="Genomic_DNA"/>
</dbReference>
<dbReference type="InterPro" id="IPR004869">
    <property type="entry name" value="MMPL_dom"/>
</dbReference>
<dbReference type="PANTHER" id="PTHR33406">
    <property type="entry name" value="MEMBRANE PROTEIN MJ1562-RELATED"/>
    <property type="match status" value="1"/>
</dbReference>
<evidence type="ECO:0000256" key="4">
    <source>
        <dbReference type="ARBA" id="ARBA00022989"/>
    </source>
</evidence>
<accession>A0ABY1QN80</accession>
<evidence type="ECO:0000256" key="5">
    <source>
        <dbReference type="ARBA" id="ARBA00023136"/>
    </source>
</evidence>
<keyword evidence="9" id="KW-1185">Reference proteome</keyword>
<evidence type="ECO:0000259" key="7">
    <source>
        <dbReference type="Pfam" id="PF03176"/>
    </source>
</evidence>
<name>A0ABY1QN80_9BACT</name>
<keyword evidence="2" id="KW-1003">Cell membrane</keyword>
<protein>
    <recommendedName>
        <fullName evidence="7">Membrane transport protein MMPL domain-containing protein</fullName>
    </recommendedName>
</protein>
<comment type="subcellular location">
    <subcellularLocation>
        <location evidence="1">Cell membrane</location>
        <topology evidence="1">Multi-pass membrane protein</topology>
    </subcellularLocation>
</comment>
<dbReference type="PANTHER" id="PTHR33406:SF12">
    <property type="entry name" value="BLR2997 PROTEIN"/>
    <property type="match status" value="1"/>
</dbReference>
<comment type="caution">
    <text evidence="8">The sequence shown here is derived from an EMBL/GenBank/DDBJ whole genome shotgun (WGS) entry which is preliminary data.</text>
</comment>
<feature type="transmembrane region" description="Helical" evidence="6">
    <location>
        <begin position="361"/>
        <end position="383"/>
    </location>
</feature>
<keyword evidence="3 6" id="KW-0812">Transmembrane</keyword>
<feature type="domain" description="Membrane transport protein MMPL" evidence="7">
    <location>
        <begin position="163"/>
        <end position="421"/>
    </location>
</feature>
<feature type="domain" description="Membrane transport protein MMPL" evidence="7">
    <location>
        <begin position="599"/>
        <end position="798"/>
    </location>
</feature>
<dbReference type="Proteomes" id="UP001158067">
    <property type="component" value="Unassembled WGS sequence"/>
</dbReference>
<feature type="transmembrane region" description="Helical" evidence="6">
    <location>
        <begin position="638"/>
        <end position="657"/>
    </location>
</feature>
<feature type="transmembrane region" description="Helical" evidence="6">
    <location>
        <begin position="262"/>
        <end position="282"/>
    </location>
</feature>
<organism evidence="8 9">
    <name type="scientific">Neorhodopirellula lusitana</name>
    <dbReference type="NCBI Taxonomy" id="445327"/>
    <lineage>
        <taxon>Bacteria</taxon>
        <taxon>Pseudomonadati</taxon>
        <taxon>Planctomycetota</taxon>
        <taxon>Planctomycetia</taxon>
        <taxon>Pirellulales</taxon>
        <taxon>Pirellulaceae</taxon>
        <taxon>Neorhodopirellula</taxon>
    </lineage>
</organism>